<dbReference type="RefSeq" id="WP_131307852.1">
    <property type="nucleotide sequence ID" value="NZ_SJFN01000009.1"/>
</dbReference>
<dbReference type="InterPro" id="IPR017900">
    <property type="entry name" value="4Fe4S_Fe_S_CS"/>
</dbReference>
<dbReference type="InterPro" id="IPR052977">
    <property type="entry name" value="Polyferredoxin-like_ET"/>
</dbReference>
<dbReference type="EMBL" id="SJFN01000009">
    <property type="protein sequence ID" value="TBW38990.1"/>
    <property type="molecule type" value="Genomic_DNA"/>
</dbReference>
<dbReference type="InterPro" id="IPR017896">
    <property type="entry name" value="4Fe4S_Fe-S-bd"/>
</dbReference>
<dbReference type="PROSITE" id="PS51379">
    <property type="entry name" value="4FE4S_FER_2"/>
    <property type="match status" value="2"/>
</dbReference>
<feature type="domain" description="4Fe-4S ferredoxin-type" evidence="4">
    <location>
        <begin position="3"/>
        <end position="32"/>
    </location>
</feature>
<feature type="domain" description="4Fe-4S ferredoxin-type" evidence="4">
    <location>
        <begin position="39"/>
        <end position="69"/>
    </location>
</feature>
<dbReference type="OrthoDB" id="9800445at2"/>
<evidence type="ECO:0000256" key="3">
    <source>
        <dbReference type="ARBA" id="ARBA00023014"/>
    </source>
</evidence>
<reference evidence="5 6" key="1">
    <citation type="submission" date="2019-02" db="EMBL/GenBank/DDBJ databases">
        <title>Siculibacillus lacustris gen. nov., sp. nov., a new rosette-forming bacterium isolated from a freshwater crater lake (Lake St. Ana, Romania).</title>
        <authorList>
            <person name="Felfoldi T."/>
            <person name="Marton Z."/>
            <person name="Szabo A."/>
            <person name="Mentes A."/>
            <person name="Boka K."/>
            <person name="Marialigeti K."/>
            <person name="Mathe I."/>
            <person name="Koncz M."/>
            <person name="Schumann P."/>
            <person name="Toth E."/>
        </authorList>
    </citation>
    <scope>NUCLEOTIDE SEQUENCE [LARGE SCALE GENOMIC DNA]</scope>
    <source>
        <strain evidence="5 6">SA-279</strain>
    </source>
</reference>
<comment type="caution">
    <text evidence="5">The sequence shown here is derived from an EMBL/GenBank/DDBJ whole genome shotgun (WGS) entry which is preliminary data.</text>
</comment>
<proteinExistence type="predicted"/>
<dbReference type="Proteomes" id="UP000292781">
    <property type="component" value="Unassembled WGS sequence"/>
</dbReference>
<dbReference type="PANTHER" id="PTHR43193:SF2">
    <property type="entry name" value="POLYFERREDOXIN PROTEIN FWDF"/>
    <property type="match status" value="1"/>
</dbReference>
<sequence>MATHVAIDRDLCKSCGYCVDACPQQQLRIGKALNAAGYRVVEVLDERECTACKTCTVVCPEAAIGLESFDLLEAA</sequence>
<name>A0A4V2KTX0_9HYPH</name>
<keyword evidence="2" id="KW-0408">Iron</keyword>
<evidence type="ECO:0000313" key="6">
    <source>
        <dbReference type="Proteomes" id="UP000292781"/>
    </source>
</evidence>
<dbReference type="PANTHER" id="PTHR43193">
    <property type="match status" value="1"/>
</dbReference>
<evidence type="ECO:0000256" key="1">
    <source>
        <dbReference type="ARBA" id="ARBA00022723"/>
    </source>
</evidence>
<organism evidence="5 6">
    <name type="scientific">Siculibacillus lacustris</name>
    <dbReference type="NCBI Taxonomy" id="1549641"/>
    <lineage>
        <taxon>Bacteria</taxon>
        <taxon>Pseudomonadati</taxon>
        <taxon>Pseudomonadota</taxon>
        <taxon>Alphaproteobacteria</taxon>
        <taxon>Hyphomicrobiales</taxon>
        <taxon>Ancalomicrobiaceae</taxon>
        <taxon>Siculibacillus</taxon>
    </lineage>
</organism>
<dbReference type="AlphaFoldDB" id="A0A4V2KTX0"/>
<dbReference type="Gene3D" id="3.30.70.20">
    <property type="match status" value="1"/>
</dbReference>
<keyword evidence="6" id="KW-1185">Reference proteome</keyword>
<dbReference type="Pfam" id="PF12838">
    <property type="entry name" value="Fer4_7"/>
    <property type="match status" value="1"/>
</dbReference>
<keyword evidence="3" id="KW-0411">Iron-sulfur</keyword>
<dbReference type="PROSITE" id="PS00198">
    <property type="entry name" value="4FE4S_FER_1"/>
    <property type="match status" value="2"/>
</dbReference>
<dbReference type="GO" id="GO:0051536">
    <property type="term" value="F:iron-sulfur cluster binding"/>
    <property type="evidence" value="ECO:0007669"/>
    <property type="project" value="UniProtKB-KW"/>
</dbReference>
<gene>
    <name evidence="5" type="ORF">EYW49_07620</name>
</gene>
<accession>A0A4V2KTX0</accession>
<protein>
    <submittedName>
        <fullName evidence="5">4Fe-4S dicluster domain-containing protein</fullName>
    </submittedName>
</protein>
<keyword evidence="1" id="KW-0479">Metal-binding</keyword>
<evidence type="ECO:0000259" key="4">
    <source>
        <dbReference type="PROSITE" id="PS51379"/>
    </source>
</evidence>
<dbReference type="SUPFAM" id="SSF54862">
    <property type="entry name" value="4Fe-4S ferredoxins"/>
    <property type="match status" value="1"/>
</dbReference>
<evidence type="ECO:0000256" key="2">
    <source>
        <dbReference type="ARBA" id="ARBA00023004"/>
    </source>
</evidence>
<dbReference type="GO" id="GO:0046872">
    <property type="term" value="F:metal ion binding"/>
    <property type="evidence" value="ECO:0007669"/>
    <property type="project" value="UniProtKB-KW"/>
</dbReference>
<evidence type="ECO:0000313" key="5">
    <source>
        <dbReference type="EMBL" id="TBW38990.1"/>
    </source>
</evidence>